<comment type="catalytic activity">
    <reaction evidence="1">
        <text>(7,8-dihydropterin-6-yl)methyl diphosphate + 4-aminobenzoate = 7,8-dihydropteroate + diphosphate</text>
        <dbReference type="Rhea" id="RHEA:19949"/>
        <dbReference type="ChEBI" id="CHEBI:17836"/>
        <dbReference type="ChEBI" id="CHEBI:17839"/>
        <dbReference type="ChEBI" id="CHEBI:33019"/>
        <dbReference type="ChEBI" id="CHEBI:72950"/>
        <dbReference type="EC" id="2.5.1.15"/>
    </reaction>
</comment>
<dbReference type="Pfam" id="PF00809">
    <property type="entry name" value="Pterin_bind"/>
    <property type="match status" value="1"/>
</dbReference>
<evidence type="ECO:0000256" key="2">
    <source>
        <dbReference type="ARBA" id="ARBA00001946"/>
    </source>
</evidence>
<comment type="similarity">
    <text evidence="4 10">Belongs to the DHPS family.</text>
</comment>
<dbReference type="PANTHER" id="PTHR20941:SF1">
    <property type="entry name" value="FOLIC ACID SYNTHESIS PROTEIN FOL1"/>
    <property type="match status" value="1"/>
</dbReference>
<proteinExistence type="inferred from homology"/>
<comment type="pathway">
    <text evidence="3 10">Cofactor biosynthesis; tetrahydrofolate biosynthesis; 7,8-dihydrofolate from 2-amino-4-hydroxy-6-hydroxymethyl-7,8-dihydropteridine diphosphate and 4-aminobenzoate: step 1/2.</text>
</comment>
<dbReference type="InterPro" id="IPR045031">
    <property type="entry name" value="DHP_synth-like"/>
</dbReference>
<protein>
    <recommendedName>
        <fullName evidence="5 10">Dihydropteroate synthase</fullName>
        <shortName evidence="10">DHPS</shortName>
        <ecNumber evidence="5 10">2.5.1.15</ecNumber>
    </recommendedName>
    <alternativeName>
        <fullName evidence="10">Dihydropteroate pyrophosphorylase</fullName>
    </alternativeName>
</protein>
<evidence type="ECO:0000256" key="7">
    <source>
        <dbReference type="ARBA" id="ARBA00022723"/>
    </source>
</evidence>
<keyword evidence="8 10" id="KW-0460">Magnesium</keyword>
<dbReference type="PANTHER" id="PTHR20941">
    <property type="entry name" value="FOLATE SYNTHESIS PROTEINS"/>
    <property type="match status" value="1"/>
</dbReference>
<dbReference type="SUPFAM" id="SSF51717">
    <property type="entry name" value="Dihydropteroate synthetase-like"/>
    <property type="match status" value="1"/>
</dbReference>
<gene>
    <name evidence="12" type="ORF">GCM10011509_03040</name>
</gene>
<evidence type="ECO:0000256" key="5">
    <source>
        <dbReference type="ARBA" id="ARBA00012458"/>
    </source>
</evidence>
<evidence type="ECO:0000256" key="4">
    <source>
        <dbReference type="ARBA" id="ARBA00009503"/>
    </source>
</evidence>
<dbReference type="InterPro" id="IPR000489">
    <property type="entry name" value="Pterin-binding_dom"/>
</dbReference>
<evidence type="ECO:0000256" key="1">
    <source>
        <dbReference type="ARBA" id="ARBA00000012"/>
    </source>
</evidence>
<dbReference type="Gene3D" id="3.20.20.20">
    <property type="entry name" value="Dihydropteroate synthase-like"/>
    <property type="match status" value="1"/>
</dbReference>
<organism evidence="12 13">
    <name type="scientific">Ornithinimicrobium pekingense</name>
    <dbReference type="NCBI Taxonomy" id="384677"/>
    <lineage>
        <taxon>Bacteria</taxon>
        <taxon>Bacillati</taxon>
        <taxon>Actinomycetota</taxon>
        <taxon>Actinomycetes</taxon>
        <taxon>Micrococcales</taxon>
        <taxon>Ornithinimicrobiaceae</taxon>
        <taxon>Ornithinimicrobium</taxon>
    </lineage>
</organism>
<dbReference type="PROSITE" id="PS00792">
    <property type="entry name" value="DHPS_1"/>
    <property type="match status" value="1"/>
</dbReference>
<dbReference type="InterPro" id="IPR011005">
    <property type="entry name" value="Dihydropteroate_synth-like_sf"/>
</dbReference>
<keyword evidence="9 10" id="KW-0289">Folate biosynthesis</keyword>
<comment type="caution">
    <text evidence="12">The sequence shown here is derived from an EMBL/GenBank/DDBJ whole genome shotgun (WGS) entry which is preliminary data.</text>
</comment>
<evidence type="ECO:0000256" key="3">
    <source>
        <dbReference type="ARBA" id="ARBA00004763"/>
    </source>
</evidence>
<name>A0ABQ2F3U2_9MICO</name>
<keyword evidence="13" id="KW-1185">Reference proteome</keyword>
<dbReference type="PROSITE" id="PS50972">
    <property type="entry name" value="PTERIN_BINDING"/>
    <property type="match status" value="1"/>
</dbReference>
<evidence type="ECO:0000256" key="9">
    <source>
        <dbReference type="ARBA" id="ARBA00022909"/>
    </source>
</evidence>
<evidence type="ECO:0000256" key="10">
    <source>
        <dbReference type="RuleBase" id="RU361205"/>
    </source>
</evidence>
<dbReference type="EMBL" id="BMLB01000001">
    <property type="protein sequence ID" value="GGK58011.1"/>
    <property type="molecule type" value="Genomic_DNA"/>
</dbReference>
<evidence type="ECO:0000256" key="6">
    <source>
        <dbReference type="ARBA" id="ARBA00022679"/>
    </source>
</evidence>
<dbReference type="PROSITE" id="PS00793">
    <property type="entry name" value="DHPS_2"/>
    <property type="match status" value="1"/>
</dbReference>
<dbReference type="InterPro" id="IPR006390">
    <property type="entry name" value="DHP_synth_dom"/>
</dbReference>
<evidence type="ECO:0000313" key="13">
    <source>
        <dbReference type="Proteomes" id="UP000662111"/>
    </source>
</evidence>
<evidence type="ECO:0000256" key="8">
    <source>
        <dbReference type="ARBA" id="ARBA00022842"/>
    </source>
</evidence>
<evidence type="ECO:0000313" key="12">
    <source>
        <dbReference type="EMBL" id="GGK58011.1"/>
    </source>
</evidence>
<dbReference type="EC" id="2.5.1.15" evidence="5 10"/>
<evidence type="ECO:0000259" key="11">
    <source>
        <dbReference type="PROSITE" id="PS50972"/>
    </source>
</evidence>
<comment type="function">
    <text evidence="10">Catalyzes the condensation of para-aminobenzoate (pABA) with 6-hydroxymethyl-7,8-dihydropterin diphosphate (DHPt-PP) to form 7,8-dihydropteroate (H2Pte), the immediate precursor of folate derivatives.</text>
</comment>
<sequence>MRPLADLVVPGVTRVMGIVNVTPDSFSDGGRWLDPHAAVRHGLSMAAEGADLLDVGGESTRPGSARPSEEEELARVLPVVRALAAEGHLVSVDTMRAGVAEAAVDAGAALVNDVSGGLADPHMPSFVAASGVPFVVMHWRGLLTDPAARPRYEDVTAEVCRELTGRVDALVDAGVDPGQLVLDPGFGFSKDAQHNWQLLAGLPQVMALGLPVLVGTSRKRFLGRLPQRPGAAVEPGTEPTGPTLRDAATAATCLLAAQAGAFAVRVHEVAPTRDALGVWQLTRQAGEAP</sequence>
<accession>A0ABQ2F3U2</accession>
<dbReference type="CDD" id="cd00739">
    <property type="entry name" value="DHPS"/>
    <property type="match status" value="1"/>
</dbReference>
<comment type="cofactor">
    <cofactor evidence="2 10">
        <name>Mg(2+)</name>
        <dbReference type="ChEBI" id="CHEBI:18420"/>
    </cofactor>
</comment>
<dbReference type="Proteomes" id="UP000662111">
    <property type="component" value="Unassembled WGS sequence"/>
</dbReference>
<reference evidence="13" key="1">
    <citation type="journal article" date="2019" name="Int. J. Syst. Evol. Microbiol.">
        <title>The Global Catalogue of Microorganisms (GCM) 10K type strain sequencing project: providing services to taxonomists for standard genome sequencing and annotation.</title>
        <authorList>
            <consortium name="The Broad Institute Genomics Platform"/>
            <consortium name="The Broad Institute Genome Sequencing Center for Infectious Disease"/>
            <person name="Wu L."/>
            <person name="Ma J."/>
        </authorList>
    </citation>
    <scope>NUCLEOTIDE SEQUENCE [LARGE SCALE GENOMIC DNA]</scope>
    <source>
        <strain evidence="13">CGMCC 1.5362</strain>
    </source>
</reference>
<keyword evidence="6 10" id="KW-0808">Transferase</keyword>
<dbReference type="NCBIfam" id="TIGR01496">
    <property type="entry name" value="DHPS"/>
    <property type="match status" value="1"/>
</dbReference>
<keyword evidence="7 10" id="KW-0479">Metal-binding</keyword>
<feature type="domain" description="Pterin-binding" evidence="11">
    <location>
        <begin position="13"/>
        <end position="277"/>
    </location>
</feature>